<dbReference type="InterPro" id="IPR006073">
    <property type="entry name" value="GTP-bd"/>
</dbReference>
<dbReference type="InterPro" id="IPR027417">
    <property type="entry name" value="P-loop_NTPase"/>
</dbReference>
<dbReference type="GO" id="GO:0005525">
    <property type="term" value="F:GTP binding"/>
    <property type="evidence" value="ECO:0007669"/>
    <property type="project" value="InterPro"/>
</dbReference>
<evidence type="ECO:0000313" key="3">
    <source>
        <dbReference type="Proteomes" id="UP000027265"/>
    </source>
</evidence>
<evidence type="ECO:0000313" key="2">
    <source>
        <dbReference type="EMBL" id="KDQ58358.1"/>
    </source>
</evidence>
<accession>A0A067PU64</accession>
<dbReference type="Gene3D" id="3.40.50.300">
    <property type="entry name" value="P-loop containing nucleotide triphosphate hydrolases"/>
    <property type="match status" value="1"/>
</dbReference>
<reference evidence="3" key="1">
    <citation type="journal article" date="2014" name="Proc. Natl. Acad. Sci. U.S.A.">
        <title>Extensive sampling of basidiomycete genomes demonstrates inadequacy of the white-rot/brown-rot paradigm for wood decay fungi.</title>
        <authorList>
            <person name="Riley R."/>
            <person name="Salamov A.A."/>
            <person name="Brown D.W."/>
            <person name="Nagy L.G."/>
            <person name="Floudas D."/>
            <person name="Held B.W."/>
            <person name="Levasseur A."/>
            <person name="Lombard V."/>
            <person name="Morin E."/>
            <person name="Otillar R."/>
            <person name="Lindquist E.A."/>
            <person name="Sun H."/>
            <person name="LaButti K.M."/>
            <person name="Schmutz J."/>
            <person name="Jabbour D."/>
            <person name="Luo H."/>
            <person name="Baker S.E."/>
            <person name="Pisabarro A.G."/>
            <person name="Walton J.D."/>
            <person name="Blanchette R.A."/>
            <person name="Henrissat B."/>
            <person name="Martin F."/>
            <person name="Cullen D."/>
            <person name="Hibbett D.S."/>
            <person name="Grigoriev I.V."/>
        </authorList>
    </citation>
    <scope>NUCLEOTIDE SEQUENCE [LARGE SCALE GENOMIC DNA]</scope>
    <source>
        <strain evidence="3">MUCL 33604</strain>
    </source>
</reference>
<dbReference type="AlphaFoldDB" id="A0A067PU64"/>
<protein>
    <recommendedName>
        <fullName evidence="1">G domain-containing protein</fullName>
    </recommendedName>
</protein>
<dbReference type="InParanoid" id="A0A067PU64"/>
<name>A0A067PU64_9AGAM</name>
<organism evidence="2 3">
    <name type="scientific">Jaapia argillacea MUCL 33604</name>
    <dbReference type="NCBI Taxonomy" id="933084"/>
    <lineage>
        <taxon>Eukaryota</taxon>
        <taxon>Fungi</taxon>
        <taxon>Dikarya</taxon>
        <taxon>Basidiomycota</taxon>
        <taxon>Agaricomycotina</taxon>
        <taxon>Agaricomycetes</taxon>
        <taxon>Agaricomycetidae</taxon>
        <taxon>Jaapiales</taxon>
        <taxon>Jaapiaceae</taxon>
        <taxon>Jaapia</taxon>
    </lineage>
</organism>
<sequence length="264" mass="29203">MMVSTAAPNIILFGETGTGKSSIVNMLAEADVAGMSSGATGCTFHSQRYTIDIGGSNYNIYDTAGLDEGDQGKVPKDEALVQLYKLLCSLESGVSLLIFCMRAPRLKGSAPGNWRFFQEIICQGKVNIALIVTGLELEDPMDGWWVRNKGAFQTHQISPLGFACITATRGRPRKAGGYSLDDEFEESKEKVRRLILNTCLEVPWKMERVDWFREVVVKTYETSCLGLIKKEHRDSHKPVILQLVNRCGLSQDEAHILAAKLQNA</sequence>
<dbReference type="EMBL" id="KL197717">
    <property type="protein sequence ID" value="KDQ58358.1"/>
    <property type="molecule type" value="Genomic_DNA"/>
</dbReference>
<dbReference type="HOGENOM" id="CLU_050405_0_1_1"/>
<dbReference type="PROSITE" id="PS00675">
    <property type="entry name" value="SIGMA54_INTERACT_1"/>
    <property type="match status" value="1"/>
</dbReference>
<evidence type="ECO:0000259" key="1">
    <source>
        <dbReference type="Pfam" id="PF01926"/>
    </source>
</evidence>
<dbReference type="InterPro" id="IPR025662">
    <property type="entry name" value="Sigma_54_int_dom_ATP-bd_1"/>
</dbReference>
<dbReference type="Proteomes" id="UP000027265">
    <property type="component" value="Unassembled WGS sequence"/>
</dbReference>
<feature type="domain" description="G" evidence="1">
    <location>
        <begin position="10"/>
        <end position="74"/>
    </location>
</feature>
<gene>
    <name evidence="2" type="ORF">JAAARDRAFT_176274</name>
</gene>
<dbReference type="OrthoDB" id="8954335at2759"/>
<dbReference type="STRING" id="933084.A0A067PU64"/>
<keyword evidence="3" id="KW-1185">Reference proteome</keyword>
<dbReference type="CDD" id="cd00882">
    <property type="entry name" value="Ras_like_GTPase"/>
    <property type="match status" value="1"/>
</dbReference>
<dbReference type="Pfam" id="PF01926">
    <property type="entry name" value="MMR_HSR1"/>
    <property type="match status" value="1"/>
</dbReference>
<proteinExistence type="predicted"/>
<dbReference type="SUPFAM" id="SSF52540">
    <property type="entry name" value="P-loop containing nucleoside triphosphate hydrolases"/>
    <property type="match status" value="1"/>
</dbReference>